<evidence type="ECO:0000259" key="3">
    <source>
        <dbReference type="SMART" id="SM00849"/>
    </source>
</evidence>
<dbReference type="GeneID" id="67181678"/>
<dbReference type="AlphaFoldDB" id="E1SNI2"/>
<keyword evidence="5" id="KW-1185">Reference proteome</keyword>
<evidence type="ECO:0000313" key="5">
    <source>
        <dbReference type="Proteomes" id="UP000006683"/>
    </source>
</evidence>
<dbReference type="SMART" id="SM00849">
    <property type="entry name" value="Lactamase_B"/>
    <property type="match status" value="1"/>
</dbReference>
<accession>E1SNI2</accession>
<feature type="domain" description="Metallo-beta-lactamase" evidence="3">
    <location>
        <begin position="101"/>
        <end position="286"/>
    </location>
</feature>
<dbReference type="EMBL" id="CP002209">
    <property type="protein sequence ID" value="ADN75666.1"/>
    <property type="molecule type" value="Genomic_DNA"/>
</dbReference>
<organism evidence="4 5">
    <name type="scientific">Ferrimonas balearica (strain DSM 9799 / CCM 4581 / KCTC 23876 / PAT)</name>
    <dbReference type="NCBI Taxonomy" id="550540"/>
    <lineage>
        <taxon>Bacteria</taxon>
        <taxon>Pseudomonadati</taxon>
        <taxon>Pseudomonadota</taxon>
        <taxon>Gammaproteobacteria</taxon>
        <taxon>Alteromonadales</taxon>
        <taxon>Ferrimonadaceae</taxon>
        <taxon>Ferrimonas</taxon>
    </lineage>
</organism>
<feature type="signal peptide" evidence="2">
    <location>
        <begin position="1"/>
        <end position="25"/>
    </location>
</feature>
<gene>
    <name evidence="4" type="ordered locus">Fbal_1462</name>
</gene>
<dbReference type="Pfam" id="PF00753">
    <property type="entry name" value="Lactamase_B"/>
    <property type="match status" value="1"/>
</dbReference>
<protein>
    <submittedName>
        <fullName evidence="4">Beta-lactamase domain protein</fullName>
    </submittedName>
</protein>
<proteinExistence type="predicted"/>
<dbReference type="InterPro" id="IPR001279">
    <property type="entry name" value="Metallo-B-lactamas"/>
</dbReference>
<evidence type="ECO:0000313" key="4">
    <source>
        <dbReference type="EMBL" id="ADN75666.1"/>
    </source>
</evidence>
<sequence>MMMKMTRPWLLTPILAALTLAPAQAEPALNAQQMAERGLLHADTFSGMANICDLSKPLKVAGQRPKSGADGTSRPKREKRQRRDIAPTQVFDNLYYVGTGSVASWVLQTSEGLILIDALHNNGEAEAYIEAGLRTLGLDPNDIKILLVTHGHGDHYGGQEYLVKHYQPKVVMSEAEWRYLEQPVLPVTNPRWGKPPQRDVSVNDGDTLTLGDTTIALYVTPGHSDGTLSLVFPVQDNGTTHIASLWGGTGLNFGPIESQLMQYSENAERFRQIAITAGADVFLSNHPTRDVTAERLPMLAQREVGEAHPFVLGVERANQVYELLRDCSHAQALKIQESRR</sequence>
<dbReference type="InterPro" id="IPR050855">
    <property type="entry name" value="NDM-1-like"/>
</dbReference>
<evidence type="ECO:0000256" key="2">
    <source>
        <dbReference type="SAM" id="SignalP"/>
    </source>
</evidence>
<reference evidence="4 5" key="1">
    <citation type="journal article" date="2010" name="Stand. Genomic Sci.">
        <title>Complete genome sequence of Ferrimonas balearica type strain (PAT).</title>
        <authorList>
            <person name="Nolan M."/>
            <person name="Sikorski J."/>
            <person name="Davenport K."/>
            <person name="Lucas S."/>
            <person name="Glavina Del Rio T."/>
            <person name="Tice H."/>
            <person name="Cheng J."/>
            <person name="Goodwin L."/>
            <person name="Pitluck S."/>
            <person name="Liolios K."/>
            <person name="Ivanova N."/>
            <person name="Mavromatis K."/>
            <person name="Ovchinnikova G."/>
            <person name="Pati A."/>
            <person name="Chen A."/>
            <person name="Palaniappan K."/>
            <person name="Land M."/>
            <person name="Hauser L."/>
            <person name="Chang Y."/>
            <person name="Jeffries C."/>
            <person name="Tapia R."/>
            <person name="Brettin T."/>
            <person name="Detter J."/>
            <person name="Han C."/>
            <person name="Yasawong M."/>
            <person name="Rohde M."/>
            <person name="Tindall B."/>
            <person name="Goker M."/>
            <person name="Woyke T."/>
            <person name="Bristow J."/>
            <person name="Eisen J."/>
            <person name="Markowitz V."/>
            <person name="Hugenholtz P."/>
            <person name="Kyrpides N."/>
            <person name="Klenk H."/>
            <person name="Lapidus A."/>
        </authorList>
    </citation>
    <scope>NUCLEOTIDE SEQUENCE [LARGE SCALE GENOMIC DNA]</scope>
    <source>
        <strain evidence="5">DSM 9799 / CCM 4581 / KCTC 23876 / PAT</strain>
    </source>
</reference>
<dbReference type="KEGG" id="fbl:Fbal_1462"/>
<dbReference type="InterPro" id="IPR036866">
    <property type="entry name" value="RibonucZ/Hydroxyglut_hydro"/>
</dbReference>
<dbReference type="PANTHER" id="PTHR42951">
    <property type="entry name" value="METALLO-BETA-LACTAMASE DOMAIN-CONTAINING"/>
    <property type="match status" value="1"/>
</dbReference>
<keyword evidence="2" id="KW-0732">Signal</keyword>
<dbReference type="RefSeq" id="WP_013344972.1">
    <property type="nucleotide sequence ID" value="NC_014541.1"/>
</dbReference>
<evidence type="ECO:0000256" key="1">
    <source>
        <dbReference type="SAM" id="MobiDB-lite"/>
    </source>
</evidence>
<dbReference type="CDD" id="cd16280">
    <property type="entry name" value="metallo-hydrolase-like_MBL-fold"/>
    <property type="match status" value="1"/>
</dbReference>
<dbReference type="SUPFAM" id="SSF56281">
    <property type="entry name" value="Metallo-hydrolase/oxidoreductase"/>
    <property type="match status" value="1"/>
</dbReference>
<dbReference type="OrthoDB" id="9815874at2"/>
<dbReference type="Gene3D" id="3.60.15.10">
    <property type="entry name" value="Ribonuclease Z/Hydroxyacylglutathione hydrolase-like"/>
    <property type="match status" value="1"/>
</dbReference>
<name>E1SNI2_FERBD</name>
<dbReference type="Proteomes" id="UP000006683">
    <property type="component" value="Chromosome"/>
</dbReference>
<feature type="chain" id="PRO_5003151513" evidence="2">
    <location>
        <begin position="26"/>
        <end position="340"/>
    </location>
</feature>
<dbReference type="eggNOG" id="COG0491">
    <property type="taxonomic scope" value="Bacteria"/>
</dbReference>
<dbReference type="STRING" id="550540.Fbal_1462"/>
<feature type="region of interest" description="Disordered" evidence="1">
    <location>
        <begin position="60"/>
        <end position="84"/>
    </location>
</feature>
<dbReference type="HOGENOM" id="CLU_066441_0_0_6"/>